<feature type="chain" id="PRO_5045621006" evidence="1">
    <location>
        <begin position="27"/>
        <end position="396"/>
    </location>
</feature>
<evidence type="ECO:0000313" key="2">
    <source>
        <dbReference type="EMBL" id="TCO29524.1"/>
    </source>
</evidence>
<organism evidence="2 3">
    <name type="scientific">Kribbella orskensis</name>
    <dbReference type="NCBI Taxonomy" id="2512216"/>
    <lineage>
        <taxon>Bacteria</taxon>
        <taxon>Bacillati</taxon>
        <taxon>Actinomycetota</taxon>
        <taxon>Actinomycetes</taxon>
        <taxon>Propionibacteriales</taxon>
        <taxon>Kribbellaceae</taxon>
        <taxon>Kribbella</taxon>
    </lineage>
</organism>
<accession>A0ABY2BSD1</accession>
<dbReference type="RefSeq" id="WP_132188107.1">
    <property type="nucleotide sequence ID" value="NZ_SLWM01000002.1"/>
</dbReference>
<feature type="signal peptide" evidence="1">
    <location>
        <begin position="1"/>
        <end position="26"/>
    </location>
</feature>
<keyword evidence="3" id="KW-1185">Reference proteome</keyword>
<evidence type="ECO:0000256" key="1">
    <source>
        <dbReference type="SAM" id="SignalP"/>
    </source>
</evidence>
<gene>
    <name evidence="2" type="ORF">EV644_102243</name>
</gene>
<sequence length="396" mass="42510">MKKYLAWPVALATLGLTAMSVVPAEAAPVPVTSVQTQAAASTAEEPGSLLEQARAMLGPEIVATATATAQRLGLEEAPASTAAILKAIDPEDYACSPNTPLTDWVAGTITDWTLLDRIFALGATLSNLTGYGSMIATPANSPYGLNGEFTTAVTHTFRDVKTFWDIQSADIRIKPMHSAVLADRTALYQVFRTIYNRSDFDSTYFANLYASWAEQPKFRNHPLLSMNAYAFTGVGDPNPALAALPDQIVMGDGIMQAYQAIGLGDVAPQAILSHEFGHHVQYEDGLFASDLTGPEATRRTELMADGFGAYFLSHSRGASMQWKRVRLFDQVFYGIGDCNFSDAGHHGTPNQRLRTVEWAYSVVTGAPDQGHILPSLAFAGLFDAKLPALVAPDAGS</sequence>
<protein>
    <submittedName>
        <fullName evidence="2">Uncharacterized protein</fullName>
    </submittedName>
</protein>
<proteinExistence type="predicted"/>
<reference evidence="2 3" key="1">
    <citation type="journal article" date="2015" name="Stand. Genomic Sci.">
        <title>Genomic Encyclopedia of Bacterial and Archaeal Type Strains, Phase III: the genomes of soil and plant-associated and newly described type strains.</title>
        <authorList>
            <person name="Whitman W.B."/>
            <person name="Woyke T."/>
            <person name="Klenk H.P."/>
            <person name="Zhou Y."/>
            <person name="Lilburn T.G."/>
            <person name="Beck B.J."/>
            <person name="De Vos P."/>
            <person name="Vandamme P."/>
            <person name="Eisen J.A."/>
            <person name="Garrity G."/>
            <person name="Hugenholtz P."/>
            <person name="Kyrpides N.C."/>
        </authorList>
    </citation>
    <scope>NUCLEOTIDE SEQUENCE [LARGE SCALE GENOMIC DNA]</scope>
    <source>
        <strain evidence="2 3">VKM Ac-2538</strain>
    </source>
</reference>
<dbReference type="EMBL" id="SLWM01000002">
    <property type="protein sequence ID" value="TCO29524.1"/>
    <property type="molecule type" value="Genomic_DNA"/>
</dbReference>
<comment type="caution">
    <text evidence="2">The sequence shown here is derived from an EMBL/GenBank/DDBJ whole genome shotgun (WGS) entry which is preliminary data.</text>
</comment>
<keyword evidence="1" id="KW-0732">Signal</keyword>
<dbReference type="Proteomes" id="UP000295818">
    <property type="component" value="Unassembled WGS sequence"/>
</dbReference>
<name>A0ABY2BSD1_9ACTN</name>
<evidence type="ECO:0000313" key="3">
    <source>
        <dbReference type="Proteomes" id="UP000295818"/>
    </source>
</evidence>